<dbReference type="Proteomes" id="UP000492821">
    <property type="component" value="Unassembled WGS sequence"/>
</dbReference>
<dbReference type="AlphaFoldDB" id="A0A7E4UXA0"/>
<accession>A0A7E4UXA0</accession>
<reference evidence="2" key="1">
    <citation type="journal article" date="2013" name="Genetics">
        <title>The draft genome and transcriptome of Panagrellus redivivus are shaped by the harsh demands of a free-living lifestyle.</title>
        <authorList>
            <person name="Srinivasan J."/>
            <person name="Dillman A.R."/>
            <person name="Macchietto M.G."/>
            <person name="Heikkinen L."/>
            <person name="Lakso M."/>
            <person name="Fracchia K.M."/>
            <person name="Antoshechkin I."/>
            <person name="Mortazavi A."/>
            <person name="Wong G."/>
            <person name="Sternberg P.W."/>
        </authorList>
    </citation>
    <scope>NUCLEOTIDE SEQUENCE [LARGE SCALE GENOMIC DNA]</scope>
    <source>
        <strain evidence="2">MT8872</strain>
    </source>
</reference>
<feature type="region of interest" description="Disordered" evidence="1">
    <location>
        <begin position="1"/>
        <end position="53"/>
    </location>
</feature>
<protein>
    <submittedName>
        <fullName evidence="3">SWIB domain-containing protein</fullName>
    </submittedName>
</protein>
<organism evidence="2 3">
    <name type="scientific">Panagrellus redivivus</name>
    <name type="common">Microworm</name>
    <dbReference type="NCBI Taxonomy" id="6233"/>
    <lineage>
        <taxon>Eukaryota</taxon>
        <taxon>Metazoa</taxon>
        <taxon>Ecdysozoa</taxon>
        <taxon>Nematoda</taxon>
        <taxon>Chromadorea</taxon>
        <taxon>Rhabditida</taxon>
        <taxon>Tylenchina</taxon>
        <taxon>Panagrolaimomorpha</taxon>
        <taxon>Panagrolaimoidea</taxon>
        <taxon>Panagrolaimidae</taxon>
        <taxon>Panagrellus</taxon>
    </lineage>
</organism>
<sequence>MPCPSSTSASSSRVPKTAKSRSKGGRRPTRLRIRKKHSLTVPPPQAPVDSSCSQSISNTVLPVCRDPDAPKTDEEVNRYLIKNAYIPKAVDPILGAKFEKQLELERRYNDAMKRGVTRAADWDKPGSFVMAKIFVRVSHERRPIFAFRNFLHFNVEFMPMDTDIHVSSFIDMAEVNFSDESIPWAHWNPSNNLDNNGFVVRRHIRQTTAKVSIYTKESRFSTRPEFGRLIGLRYGTAQEIKDAVFIYAFRRKIIDYQSQAIICDAYLEKLTKKKVIFTATLMNDIFRQLEPRKPPLTLTYAIDEHLRNAKFFEISVPSAAVTSTLRSDVIENQTKLSSDIVAINARLTEIMVQLKESVAKKGFYEKIANDPWEFFSELPNMAVESTEDEVESRINPENYPTAYFANKDVMKPAIDQYLNNKLKQTTVELELNLAHLKLGK</sequence>
<keyword evidence="2" id="KW-1185">Reference proteome</keyword>
<name>A0A7E4UXA0_PANRE</name>
<evidence type="ECO:0000256" key="1">
    <source>
        <dbReference type="SAM" id="MobiDB-lite"/>
    </source>
</evidence>
<evidence type="ECO:0000313" key="2">
    <source>
        <dbReference type="Proteomes" id="UP000492821"/>
    </source>
</evidence>
<proteinExistence type="predicted"/>
<evidence type="ECO:0000313" key="3">
    <source>
        <dbReference type="WBParaSite" id="Pan_g13717.t1"/>
    </source>
</evidence>
<dbReference type="WBParaSite" id="Pan_g13717.t1">
    <property type="protein sequence ID" value="Pan_g13717.t1"/>
    <property type="gene ID" value="Pan_g13717"/>
</dbReference>
<feature type="compositionally biased region" description="Basic residues" evidence="1">
    <location>
        <begin position="16"/>
        <end position="38"/>
    </location>
</feature>
<reference evidence="3" key="2">
    <citation type="submission" date="2020-10" db="UniProtKB">
        <authorList>
            <consortium name="WormBaseParasite"/>
        </authorList>
    </citation>
    <scope>IDENTIFICATION</scope>
</reference>
<feature type="compositionally biased region" description="Low complexity" evidence="1">
    <location>
        <begin position="1"/>
        <end position="12"/>
    </location>
</feature>